<dbReference type="Proteomes" id="UP001054945">
    <property type="component" value="Unassembled WGS sequence"/>
</dbReference>
<proteinExistence type="predicted"/>
<protein>
    <submittedName>
        <fullName evidence="2">Uncharacterized protein</fullName>
    </submittedName>
</protein>
<organism evidence="2 3">
    <name type="scientific">Caerostris extrusa</name>
    <name type="common">Bark spider</name>
    <name type="synonym">Caerostris bankana</name>
    <dbReference type="NCBI Taxonomy" id="172846"/>
    <lineage>
        <taxon>Eukaryota</taxon>
        <taxon>Metazoa</taxon>
        <taxon>Ecdysozoa</taxon>
        <taxon>Arthropoda</taxon>
        <taxon>Chelicerata</taxon>
        <taxon>Arachnida</taxon>
        <taxon>Araneae</taxon>
        <taxon>Araneomorphae</taxon>
        <taxon>Entelegynae</taxon>
        <taxon>Araneoidea</taxon>
        <taxon>Araneidae</taxon>
        <taxon>Caerostris</taxon>
    </lineage>
</organism>
<sequence>MRVRRRTGGYHKRMRDRDGNSNWKMMTTTETLSAMKMRTVTEVPPIAVSLCCLDHLRRCESRLFMTNIEGSDLSSFKDRLGKEIDQNLSDSFGLFFLVDPLGLML</sequence>
<evidence type="ECO:0000313" key="2">
    <source>
        <dbReference type="EMBL" id="GIX69507.1"/>
    </source>
</evidence>
<feature type="region of interest" description="Disordered" evidence="1">
    <location>
        <begin position="1"/>
        <end position="20"/>
    </location>
</feature>
<accession>A0AAV4MCU2</accession>
<feature type="compositionally biased region" description="Basic residues" evidence="1">
    <location>
        <begin position="1"/>
        <end position="14"/>
    </location>
</feature>
<gene>
    <name evidence="2" type="ORF">CEXT_725751</name>
</gene>
<evidence type="ECO:0000313" key="3">
    <source>
        <dbReference type="Proteomes" id="UP001054945"/>
    </source>
</evidence>
<reference evidence="2 3" key="1">
    <citation type="submission" date="2021-06" db="EMBL/GenBank/DDBJ databases">
        <title>Caerostris extrusa draft genome.</title>
        <authorList>
            <person name="Kono N."/>
            <person name="Arakawa K."/>
        </authorList>
    </citation>
    <scope>NUCLEOTIDE SEQUENCE [LARGE SCALE GENOMIC DNA]</scope>
</reference>
<comment type="caution">
    <text evidence="2">The sequence shown here is derived from an EMBL/GenBank/DDBJ whole genome shotgun (WGS) entry which is preliminary data.</text>
</comment>
<evidence type="ECO:0000256" key="1">
    <source>
        <dbReference type="SAM" id="MobiDB-lite"/>
    </source>
</evidence>
<name>A0AAV4MCU2_CAEEX</name>
<dbReference type="EMBL" id="BPLR01002059">
    <property type="protein sequence ID" value="GIX69507.1"/>
    <property type="molecule type" value="Genomic_DNA"/>
</dbReference>
<keyword evidence="3" id="KW-1185">Reference proteome</keyword>
<dbReference type="AlphaFoldDB" id="A0AAV4MCU2"/>